<evidence type="ECO:0000256" key="7">
    <source>
        <dbReference type="SAM" id="Phobius"/>
    </source>
</evidence>
<keyword evidence="5 7" id="KW-0472">Membrane</keyword>
<comment type="subcellular location">
    <subcellularLocation>
        <location evidence="1">Membrane</location>
        <topology evidence="1">Multi-pass membrane protein</topology>
    </subcellularLocation>
</comment>
<dbReference type="GO" id="GO:0005412">
    <property type="term" value="F:D-glucose:sodium symporter activity"/>
    <property type="evidence" value="ECO:0007669"/>
    <property type="project" value="TreeGrafter"/>
</dbReference>
<keyword evidence="9" id="KW-1185">Reference proteome</keyword>
<feature type="transmembrane region" description="Helical" evidence="7">
    <location>
        <begin position="200"/>
        <end position="221"/>
    </location>
</feature>
<feature type="non-terminal residue" evidence="8">
    <location>
        <position position="1"/>
    </location>
</feature>
<evidence type="ECO:0000313" key="8">
    <source>
        <dbReference type="EMBL" id="OBS70086.1"/>
    </source>
</evidence>
<dbReference type="InterPro" id="IPR038377">
    <property type="entry name" value="Na/Glc_symporter_sf"/>
</dbReference>
<feature type="transmembrane region" description="Helical" evidence="7">
    <location>
        <begin position="154"/>
        <end position="172"/>
    </location>
</feature>
<keyword evidence="4 7" id="KW-1133">Transmembrane helix</keyword>
<dbReference type="OrthoDB" id="6132759at2759"/>
<dbReference type="PANTHER" id="PTHR11819">
    <property type="entry name" value="SOLUTE CARRIER FAMILY 5"/>
    <property type="match status" value="1"/>
</dbReference>
<name>A0A1A6GV83_NEOLE</name>
<dbReference type="AlphaFoldDB" id="A0A1A6GV83"/>
<organism evidence="8 9">
    <name type="scientific">Neotoma lepida</name>
    <name type="common">Desert woodrat</name>
    <dbReference type="NCBI Taxonomy" id="56216"/>
    <lineage>
        <taxon>Eukaryota</taxon>
        <taxon>Metazoa</taxon>
        <taxon>Chordata</taxon>
        <taxon>Craniata</taxon>
        <taxon>Vertebrata</taxon>
        <taxon>Euteleostomi</taxon>
        <taxon>Mammalia</taxon>
        <taxon>Eutheria</taxon>
        <taxon>Euarchontoglires</taxon>
        <taxon>Glires</taxon>
        <taxon>Rodentia</taxon>
        <taxon>Myomorpha</taxon>
        <taxon>Muroidea</taxon>
        <taxon>Cricetidae</taxon>
        <taxon>Neotominae</taxon>
        <taxon>Neotoma</taxon>
    </lineage>
</organism>
<feature type="transmembrane region" description="Helical" evidence="7">
    <location>
        <begin position="113"/>
        <end position="134"/>
    </location>
</feature>
<comment type="caution">
    <text evidence="8">The sequence shown here is derived from an EMBL/GenBank/DDBJ whole genome shotgun (WGS) entry which is preliminary data.</text>
</comment>
<gene>
    <name evidence="8" type="ORF">A6R68_01376</name>
</gene>
<sequence>VIVQRCLCGKNMSHVKAACVLCGYLKLLPMFLMVACVVPSECMKQCGTEVGCTNYAYPTLVLELMPDGLRGLMLSVMLASLMSSLTSIFNSASTLFTMDLYTKIRKKASERELLIAGRLFAIVLIVISILWIPLVQASQNGQLFHYMSSFSSYIGPPGAFWGLMVGFVIGLIRMITEFAYGTGSCLAPSNCPTIICGVHYMYFAIIVFFVTVLAILGVSFLTKPIPDVHISVTLVSGCDMARSHLYSTKNDSQQSRGCLKRACSLFCGLQNTGPKLTKEEEKALREKFTDTSEKPLWRTVVNINAILLLA</sequence>
<evidence type="ECO:0000256" key="4">
    <source>
        <dbReference type="ARBA" id="ARBA00022989"/>
    </source>
</evidence>
<evidence type="ECO:0000256" key="6">
    <source>
        <dbReference type="RuleBase" id="RU362091"/>
    </source>
</evidence>
<protein>
    <submittedName>
        <fullName evidence="8">Uncharacterized protein</fullName>
    </submittedName>
</protein>
<keyword evidence="3 7" id="KW-0812">Transmembrane</keyword>
<reference evidence="8 9" key="1">
    <citation type="submission" date="2016-06" db="EMBL/GenBank/DDBJ databases">
        <title>The Draft Genome Sequence and Annotation of the Desert Woodrat Neotoma lepida.</title>
        <authorList>
            <person name="Campbell M."/>
            <person name="Oakeson K.F."/>
            <person name="Yandell M."/>
            <person name="Halpert J.R."/>
            <person name="Dearing D."/>
        </authorList>
    </citation>
    <scope>NUCLEOTIDE SEQUENCE [LARGE SCALE GENOMIC DNA]</scope>
    <source>
        <strain evidence="8">417</strain>
        <tissue evidence="8">Liver</tissue>
    </source>
</reference>
<dbReference type="InterPro" id="IPR001734">
    <property type="entry name" value="Na/solute_symporter"/>
</dbReference>
<evidence type="ECO:0000256" key="1">
    <source>
        <dbReference type="ARBA" id="ARBA00004141"/>
    </source>
</evidence>
<dbReference type="Pfam" id="PF00474">
    <property type="entry name" value="SSF"/>
    <property type="match status" value="1"/>
</dbReference>
<proteinExistence type="inferred from homology"/>
<dbReference type="GO" id="GO:0005886">
    <property type="term" value="C:plasma membrane"/>
    <property type="evidence" value="ECO:0007669"/>
    <property type="project" value="TreeGrafter"/>
</dbReference>
<dbReference type="PANTHER" id="PTHR11819:SF130">
    <property type="entry name" value="SOLUTE CARRIER FAMILY 5 MEMBER 4B"/>
    <property type="match status" value="1"/>
</dbReference>
<accession>A0A1A6GV83</accession>
<dbReference type="PROSITE" id="PS50283">
    <property type="entry name" value="NA_SOLUT_SYMP_3"/>
    <property type="match status" value="1"/>
</dbReference>
<evidence type="ECO:0000256" key="3">
    <source>
        <dbReference type="ARBA" id="ARBA00022692"/>
    </source>
</evidence>
<feature type="non-terminal residue" evidence="8">
    <location>
        <position position="310"/>
    </location>
</feature>
<evidence type="ECO:0000256" key="2">
    <source>
        <dbReference type="ARBA" id="ARBA00006434"/>
    </source>
</evidence>
<dbReference type="Gene3D" id="1.20.1730.10">
    <property type="entry name" value="Sodium/glucose cotransporter"/>
    <property type="match status" value="1"/>
</dbReference>
<evidence type="ECO:0000256" key="5">
    <source>
        <dbReference type="ARBA" id="ARBA00023136"/>
    </source>
</evidence>
<evidence type="ECO:0000313" key="9">
    <source>
        <dbReference type="Proteomes" id="UP000092124"/>
    </source>
</evidence>
<feature type="transmembrane region" description="Helical" evidence="7">
    <location>
        <begin position="72"/>
        <end position="92"/>
    </location>
</feature>
<dbReference type="Proteomes" id="UP000092124">
    <property type="component" value="Unassembled WGS sequence"/>
</dbReference>
<dbReference type="STRING" id="56216.A0A1A6GV83"/>
<dbReference type="EMBL" id="LZPO01066436">
    <property type="protein sequence ID" value="OBS70086.1"/>
    <property type="molecule type" value="Genomic_DNA"/>
</dbReference>
<comment type="similarity">
    <text evidence="2 6">Belongs to the sodium:solute symporter (SSF) (TC 2.A.21) family.</text>
</comment>